<feature type="transmembrane region" description="Helical" evidence="7">
    <location>
        <begin position="308"/>
        <end position="326"/>
    </location>
</feature>
<evidence type="ECO:0000259" key="8">
    <source>
        <dbReference type="PROSITE" id="PS50850"/>
    </source>
</evidence>
<accession>A0A076N9T5</accession>
<feature type="transmembrane region" description="Helical" evidence="7">
    <location>
        <begin position="346"/>
        <end position="365"/>
    </location>
</feature>
<dbReference type="PROSITE" id="PS50850">
    <property type="entry name" value="MFS"/>
    <property type="match status" value="1"/>
</dbReference>
<evidence type="ECO:0000256" key="2">
    <source>
        <dbReference type="ARBA" id="ARBA00022448"/>
    </source>
</evidence>
<dbReference type="CDD" id="cd06173">
    <property type="entry name" value="MFS_MefA_like"/>
    <property type="match status" value="1"/>
</dbReference>
<dbReference type="InterPro" id="IPR010290">
    <property type="entry name" value="TM_effector"/>
</dbReference>
<evidence type="ECO:0000256" key="3">
    <source>
        <dbReference type="ARBA" id="ARBA00022475"/>
    </source>
</evidence>
<dbReference type="Proteomes" id="UP000062973">
    <property type="component" value="Chromosome"/>
</dbReference>
<feature type="domain" description="Major facilitator superfamily (MFS) profile" evidence="8">
    <location>
        <begin position="1"/>
        <end position="400"/>
    </location>
</feature>
<feature type="transmembrane region" description="Helical" evidence="7">
    <location>
        <begin position="173"/>
        <end position="196"/>
    </location>
</feature>
<dbReference type="Pfam" id="PF05977">
    <property type="entry name" value="MFS_3"/>
    <property type="match status" value="1"/>
</dbReference>
<comment type="subcellular location">
    <subcellularLocation>
        <location evidence="1">Cell membrane</location>
        <topology evidence="1">Multi-pass membrane protein</topology>
    </subcellularLocation>
</comment>
<dbReference type="PANTHER" id="PTHR23513">
    <property type="entry name" value="INTEGRAL MEMBRANE EFFLUX PROTEIN-RELATED"/>
    <property type="match status" value="1"/>
</dbReference>
<dbReference type="PATRIC" id="fig|1068978.7.peg.7218"/>
<dbReference type="GO" id="GO:0005886">
    <property type="term" value="C:plasma membrane"/>
    <property type="evidence" value="ECO:0007669"/>
    <property type="project" value="UniProtKB-SubCell"/>
</dbReference>
<organism evidence="9 10">
    <name type="scientific">Amycolatopsis methanolica 239</name>
    <dbReference type="NCBI Taxonomy" id="1068978"/>
    <lineage>
        <taxon>Bacteria</taxon>
        <taxon>Bacillati</taxon>
        <taxon>Actinomycetota</taxon>
        <taxon>Actinomycetes</taxon>
        <taxon>Pseudonocardiales</taxon>
        <taxon>Pseudonocardiaceae</taxon>
        <taxon>Amycolatopsis</taxon>
        <taxon>Amycolatopsis methanolica group</taxon>
    </lineage>
</organism>
<keyword evidence="3" id="KW-1003">Cell membrane</keyword>
<sequence>MRRELPPMIRALGNHNYRLWATADFVSVTGTWMQVLGLNWVVMARTGSATSVGLSVLLSTLPALLIGPWAGAIADRFPPRRIILAGQTTHLVIALVLAFMVWQDMPLATIFGLTALAGMVGAFESPALGRFAGQVVPRHDLGNALALGSIINSAGRVLGMSLAGVLAAAVGDALLFVLNAGSFVAVIVTILVIRTAELHPLAVAKADRAGVRAGLAYVRRSHMLVVLFTLGFVLSGLGRNYQVTMAAMAEGPLNSGAAGYGLLSSVFAVGTVIGGIIAARVRELTLPLLLGAAAVTSFLQTVSGFLPGMLGFGAVILPIAAGAVLIDTAKSTRLQLDSAEDMRGRVLSIDGAVAAAAGATGAPLLGWMCERLGAGEALLVAGVVTLAATGVATLASQRARRQVVEPVLATSAA</sequence>
<dbReference type="InterPro" id="IPR036259">
    <property type="entry name" value="MFS_trans_sf"/>
</dbReference>
<proteinExistence type="predicted"/>
<protein>
    <submittedName>
        <fullName evidence="9">Major facilitator superfamily MFS_1</fullName>
    </submittedName>
</protein>
<dbReference type="EMBL" id="CP009110">
    <property type="protein sequence ID" value="AIJ26812.1"/>
    <property type="molecule type" value="Genomic_DNA"/>
</dbReference>
<evidence type="ECO:0000256" key="6">
    <source>
        <dbReference type="ARBA" id="ARBA00023136"/>
    </source>
</evidence>
<gene>
    <name evidence="9" type="primary">pimH</name>
    <name evidence="9" type="ORF">AMETH_6720</name>
</gene>
<feature type="transmembrane region" description="Helical" evidence="7">
    <location>
        <begin position="48"/>
        <end position="70"/>
    </location>
</feature>
<feature type="transmembrane region" description="Helical" evidence="7">
    <location>
        <begin position="144"/>
        <end position="167"/>
    </location>
</feature>
<evidence type="ECO:0000313" key="10">
    <source>
        <dbReference type="Proteomes" id="UP000062973"/>
    </source>
</evidence>
<feature type="transmembrane region" description="Helical" evidence="7">
    <location>
        <begin position="257"/>
        <end position="277"/>
    </location>
</feature>
<evidence type="ECO:0000256" key="5">
    <source>
        <dbReference type="ARBA" id="ARBA00022989"/>
    </source>
</evidence>
<dbReference type="AlphaFoldDB" id="A0A076N9T5"/>
<dbReference type="Gene3D" id="1.20.1250.20">
    <property type="entry name" value="MFS general substrate transporter like domains"/>
    <property type="match status" value="1"/>
</dbReference>
<keyword evidence="5 7" id="KW-1133">Transmembrane helix</keyword>
<feature type="transmembrane region" description="Helical" evidence="7">
    <location>
        <begin position="217"/>
        <end position="237"/>
    </location>
</feature>
<keyword evidence="2" id="KW-0813">Transport</keyword>
<dbReference type="KEGG" id="amq:AMETH_6720"/>
<name>A0A076N9T5_AMYME</name>
<dbReference type="PANTHER" id="PTHR23513:SF11">
    <property type="entry name" value="STAPHYLOFERRIN A TRANSPORTER"/>
    <property type="match status" value="1"/>
</dbReference>
<reference evidence="9 10" key="1">
    <citation type="submission" date="2014-07" db="EMBL/GenBank/DDBJ databases">
        <title>Whole Genome Sequence of the Amycolatopsis methanolica 239.</title>
        <authorList>
            <person name="Tang B."/>
        </authorList>
    </citation>
    <scope>NUCLEOTIDE SEQUENCE [LARGE SCALE GENOMIC DNA]</scope>
    <source>
        <strain evidence="9 10">239</strain>
    </source>
</reference>
<evidence type="ECO:0000256" key="7">
    <source>
        <dbReference type="SAM" id="Phobius"/>
    </source>
</evidence>
<dbReference type="eggNOG" id="COG2814">
    <property type="taxonomic scope" value="Bacteria"/>
</dbReference>
<keyword evidence="4 7" id="KW-0812">Transmembrane</keyword>
<dbReference type="HOGENOM" id="CLU_034180_11_2_11"/>
<feature type="transmembrane region" description="Helical" evidence="7">
    <location>
        <begin position="108"/>
        <end position="132"/>
    </location>
</feature>
<dbReference type="SUPFAM" id="SSF103473">
    <property type="entry name" value="MFS general substrate transporter"/>
    <property type="match status" value="1"/>
</dbReference>
<evidence type="ECO:0000313" key="9">
    <source>
        <dbReference type="EMBL" id="AIJ26812.1"/>
    </source>
</evidence>
<feature type="transmembrane region" description="Helical" evidence="7">
    <location>
        <begin position="21"/>
        <end position="42"/>
    </location>
</feature>
<feature type="transmembrane region" description="Helical" evidence="7">
    <location>
        <begin position="377"/>
        <end position="395"/>
    </location>
</feature>
<keyword evidence="6 7" id="KW-0472">Membrane</keyword>
<evidence type="ECO:0000256" key="1">
    <source>
        <dbReference type="ARBA" id="ARBA00004651"/>
    </source>
</evidence>
<feature type="transmembrane region" description="Helical" evidence="7">
    <location>
        <begin position="82"/>
        <end position="102"/>
    </location>
</feature>
<dbReference type="GO" id="GO:0022857">
    <property type="term" value="F:transmembrane transporter activity"/>
    <property type="evidence" value="ECO:0007669"/>
    <property type="project" value="InterPro"/>
</dbReference>
<keyword evidence="10" id="KW-1185">Reference proteome</keyword>
<dbReference type="InterPro" id="IPR020846">
    <property type="entry name" value="MFS_dom"/>
</dbReference>
<dbReference type="STRING" id="1068978.AMETH_6720"/>
<evidence type="ECO:0000256" key="4">
    <source>
        <dbReference type="ARBA" id="ARBA00022692"/>
    </source>
</evidence>